<evidence type="ECO:0000256" key="7">
    <source>
        <dbReference type="ARBA" id="ARBA00023134"/>
    </source>
</evidence>
<evidence type="ECO:0000313" key="9">
    <source>
        <dbReference type="Proteomes" id="UP000502179"/>
    </source>
</evidence>
<dbReference type="KEGG" id="tav:G4V39_05180"/>
<dbReference type="PIRSF" id="PIRSF005624">
    <property type="entry name" value="Ni-bind_GTPase"/>
    <property type="match status" value="1"/>
</dbReference>
<evidence type="ECO:0000256" key="2">
    <source>
        <dbReference type="ARBA" id="ARBA00022596"/>
    </source>
</evidence>
<evidence type="ECO:0000256" key="1">
    <source>
        <dbReference type="ARBA" id="ARBA00006211"/>
    </source>
</evidence>
<comment type="similarity">
    <text evidence="1">Belongs to the SIMIBI class G3E GTPase family. HypB/HupM subfamily.</text>
</comment>
<accession>A0A6G7PW08</accession>
<protein>
    <submittedName>
        <fullName evidence="8">Hydrogenase nickel incorporation protein HypB</fullName>
    </submittedName>
</protein>
<dbReference type="AlphaFoldDB" id="A0A6G7PW08"/>
<name>A0A6G7PW08_9BACT</name>
<dbReference type="GO" id="GO:0003924">
    <property type="term" value="F:GTPase activity"/>
    <property type="evidence" value="ECO:0007669"/>
    <property type="project" value="InterPro"/>
</dbReference>
<dbReference type="PANTHER" id="PTHR30134:SF2">
    <property type="entry name" value="HYDROGENASE MATURATION FACTOR HYPB"/>
    <property type="match status" value="1"/>
</dbReference>
<keyword evidence="6" id="KW-0862">Zinc</keyword>
<evidence type="ECO:0000313" key="8">
    <source>
        <dbReference type="EMBL" id="QIJ71701.1"/>
    </source>
</evidence>
<evidence type="ECO:0000256" key="5">
    <source>
        <dbReference type="ARBA" id="ARBA00022801"/>
    </source>
</evidence>
<dbReference type="GO" id="GO:0005525">
    <property type="term" value="F:GTP binding"/>
    <property type="evidence" value="ECO:0007669"/>
    <property type="project" value="UniProtKB-KW"/>
</dbReference>
<proteinExistence type="inferred from homology"/>
<dbReference type="GO" id="GO:0051604">
    <property type="term" value="P:protein maturation"/>
    <property type="evidence" value="ECO:0007669"/>
    <property type="project" value="InterPro"/>
</dbReference>
<keyword evidence="2" id="KW-0533">Nickel</keyword>
<dbReference type="NCBIfam" id="TIGR00073">
    <property type="entry name" value="hypB"/>
    <property type="match status" value="1"/>
</dbReference>
<dbReference type="EMBL" id="CP048877">
    <property type="protein sequence ID" value="QIJ71701.1"/>
    <property type="molecule type" value="Genomic_DNA"/>
</dbReference>
<keyword evidence="3" id="KW-0479">Metal-binding</keyword>
<dbReference type="GO" id="GO:0016151">
    <property type="term" value="F:nickel cation binding"/>
    <property type="evidence" value="ECO:0007669"/>
    <property type="project" value="InterPro"/>
</dbReference>
<keyword evidence="4" id="KW-0547">Nucleotide-binding</keyword>
<sequence>MCEDCGCQTKHLEIERAILSTNEALAQKNRQHFRRLGAKVINLISAPGSGKTSLLEATVEALAQEIPLAIIEGDPETEKDAERLRRKGVPVAAVTTGGACHLDARMIHRACHQLEPHRPRLIFIENVGNLVCPAAFDLGEDLRVILVSVPEGPDKPEKYPAAFLKAQAFCITKADLLPYFDFDPQEVIDSARKIKPDLKAFILSVKNGQGLSDWFTFIREFVIRG</sequence>
<evidence type="ECO:0000256" key="3">
    <source>
        <dbReference type="ARBA" id="ARBA00022723"/>
    </source>
</evidence>
<dbReference type="Gene3D" id="3.40.50.300">
    <property type="entry name" value="P-loop containing nucleotide triphosphate hydrolases"/>
    <property type="match status" value="1"/>
</dbReference>
<reference evidence="8 9" key="1">
    <citation type="submission" date="2020-02" db="EMBL/GenBank/DDBJ databases">
        <title>Genome analysis of Thermosulfuriphilus ammonigenes ST65T, an anaerobic thermophilic chemolithoautotrophic bacterium isolated from a deep-sea hydrothermal vent.</title>
        <authorList>
            <person name="Slobodkina G."/>
            <person name="Allioux M."/>
            <person name="Merkel A."/>
            <person name="Alain K."/>
            <person name="Jebbar M."/>
            <person name="Slobodkin A."/>
        </authorList>
    </citation>
    <scope>NUCLEOTIDE SEQUENCE [LARGE SCALE GENOMIC DNA]</scope>
    <source>
        <strain evidence="8 9">ST65</strain>
    </source>
</reference>
<dbReference type="Pfam" id="PF02492">
    <property type="entry name" value="cobW"/>
    <property type="match status" value="1"/>
</dbReference>
<dbReference type="SUPFAM" id="SSF52540">
    <property type="entry name" value="P-loop containing nucleoside triphosphate hydrolases"/>
    <property type="match status" value="1"/>
</dbReference>
<keyword evidence="7" id="KW-0342">GTP-binding</keyword>
<dbReference type="RefSeq" id="WP_166031919.1">
    <property type="nucleotide sequence ID" value="NZ_CP048877.1"/>
</dbReference>
<dbReference type="GO" id="GO:0008270">
    <property type="term" value="F:zinc ion binding"/>
    <property type="evidence" value="ECO:0007669"/>
    <property type="project" value="TreeGrafter"/>
</dbReference>
<dbReference type="InterPro" id="IPR027417">
    <property type="entry name" value="P-loop_NTPase"/>
</dbReference>
<gene>
    <name evidence="8" type="primary">hypB</name>
    <name evidence="8" type="ORF">G4V39_05180</name>
</gene>
<organism evidence="8 9">
    <name type="scientific">Thermosulfuriphilus ammonigenes</name>
    <dbReference type="NCBI Taxonomy" id="1936021"/>
    <lineage>
        <taxon>Bacteria</taxon>
        <taxon>Pseudomonadati</taxon>
        <taxon>Thermodesulfobacteriota</taxon>
        <taxon>Thermodesulfobacteria</taxon>
        <taxon>Thermodesulfobacteriales</taxon>
        <taxon>Thermodesulfobacteriaceae</taxon>
        <taxon>Thermosulfuriphilus</taxon>
    </lineage>
</organism>
<dbReference type="InterPro" id="IPR004392">
    <property type="entry name" value="Hyd_mat_HypB"/>
</dbReference>
<evidence type="ECO:0000256" key="6">
    <source>
        <dbReference type="ARBA" id="ARBA00022833"/>
    </source>
</evidence>
<dbReference type="Proteomes" id="UP000502179">
    <property type="component" value="Chromosome"/>
</dbReference>
<keyword evidence="9" id="KW-1185">Reference proteome</keyword>
<dbReference type="InterPro" id="IPR003495">
    <property type="entry name" value="CobW/HypB/UreG_nucleotide-bd"/>
</dbReference>
<keyword evidence="5" id="KW-0378">Hydrolase</keyword>
<evidence type="ECO:0000256" key="4">
    <source>
        <dbReference type="ARBA" id="ARBA00022741"/>
    </source>
</evidence>
<dbReference type="PANTHER" id="PTHR30134">
    <property type="entry name" value="HYDROGENASE PROTEIN ASSEMBLY PROTEIN, NICKEL CHAPERONE"/>
    <property type="match status" value="1"/>
</dbReference>